<evidence type="ECO:0000259" key="4">
    <source>
        <dbReference type="PROSITE" id="PS51471"/>
    </source>
</evidence>
<dbReference type="PANTHER" id="PTHR47990">
    <property type="entry name" value="2-OXOGLUTARATE (2OG) AND FE(II)-DEPENDENT OXYGENASE SUPERFAMILY PROTEIN-RELATED"/>
    <property type="match status" value="1"/>
</dbReference>
<protein>
    <submittedName>
        <fullName evidence="5">Clavaminate synthase-like protein</fullName>
    </submittedName>
</protein>
<dbReference type="RefSeq" id="XP_031866067.1">
    <property type="nucleotide sequence ID" value="XM_032017424.1"/>
</dbReference>
<dbReference type="InterPro" id="IPR005123">
    <property type="entry name" value="Oxoglu/Fe-dep_dioxygenase_dom"/>
</dbReference>
<keyword evidence="2" id="KW-0479">Metal-binding</keyword>
<organism evidence="5 6">
    <name type="scientific">Venustampulla echinocandica</name>
    <dbReference type="NCBI Taxonomy" id="2656787"/>
    <lineage>
        <taxon>Eukaryota</taxon>
        <taxon>Fungi</taxon>
        <taxon>Dikarya</taxon>
        <taxon>Ascomycota</taxon>
        <taxon>Pezizomycotina</taxon>
        <taxon>Leotiomycetes</taxon>
        <taxon>Helotiales</taxon>
        <taxon>Pleuroascaceae</taxon>
        <taxon>Venustampulla</taxon>
    </lineage>
</organism>
<evidence type="ECO:0000256" key="1">
    <source>
        <dbReference type="ARBA" id="ARBA00008056"/>
    </source>
</evidence>
<keyword evidence="6" id="KW-1185">Reference proteome</keyword>
<dbReference type="PROSITE" id="PS51471">
    <property type="entry name" value="FE2OG_OXY"/>
    <property type="match status" value="1"/>
</dbReference>
<dbReference type="Pfam" id="PF03171">
    <property type="entry name" value="2OG-FeII_Oxy"/>
    <property type="match status" value="1"/>
</dbReference>
<evidence type="ECO:0000256" key="2">
    <source>
        <dbReference type="RuleBase" id="RU003682"/>
    </source>
</evidence>
<dbReference type="InterPro" id="IPR026992">
    <property type="entry name" value="DIOX_N"/>
</dbReference>
<dbReference type="Gene3D" id="2.60.120.330">
    <property type="entry name" value="B-lactam Antibiotic, Isopenicillin N Synthase, Chain"/>
    <property type="match status" value="1"/>
</dbReference>
<comment type="similarity">
    <text evidence="1 2">Belongs to the iron/ascorbate-dependent oxidoreductase family.</text>
</comment>
<dbReference type="OrthoDB" id="288590at2759"/>
<dbReference type="Proteomes" id="UP000254866">
    <property type="component" value="Unassembled WGS sequence"/>
</dbReference>
<evidence type="ECO:0000313" key="6">
    <source>
        <dbReference type="Proteomes" id="UP000254866"/>
    </source>
</evidence>
<feature type="region of interest" description="Disordered" evidence="3">
    <location>
        <begin position="1"/>
        <end position="20"/>
    </location>
</feature>
<proteinExistence type="inferred from homology"/>
<reference evidence="5 6" key="1">
    <citation type="journal article" date="2018" name="IMA Fungus">
        <title>IMA Genome-F 9: Draft genome sequence of Annulohypoxylon stygium, Aspergillus mulundensis, Berkeleyomyces basicola (syn. Thielaviopsis basicola), Ceratocystis smalleyi, two Cercospora beticola strains, Coleophoma cylindrospora, Fusarium fracticaudum, Phialophora cf. hyalina, and Morchella septimelata.</title>
        <authorList>
            <person name="Wingfield B.D."/>
            <person name="Bills G.F."/>
            <person name="Dong Y."/>
            <person name="Huang W."/>
            <person name="Nel W.J."/>
            <person name="Swalarsk-Parry B.S."/>
            <person name="Vaghefi N."/>
            <person name="Wilken P.M."/>
            <person name="An Z."/>
            <person name="de Beer Z.W."/>
            <person name="De Vos L."/>
            <person name="Chen L."/>
            <person name="Duong T.A."/>
            <person name="Gao Y."/>
            <person name="Hammerbacher A."/>
            <person name="Kikkert J.R."/>
            <person name="Li Y."/>
            <person name="Li H."/>
            <person name="Li K."/>
            <person name="Li Q."/>
            <person name="Liu X."/>
            <person name="Ma X."/>
            <person name="Naidoo K."/>
            <person name="Pethybridge S.J."/>
            <person name="Sun J."/>
            <person name="Steenkamp E.T."/>
            <person name="van der Nest M.A."/>
            <person name="van Wyk S."/>
            <person name="Wingfield M.J."/>
            <person name="Xiong C."/>
            <person name="Yue Q."/>
            <person name="Zhang X."/>
        </authorList>
    </citation>
    <scope>NUCLEOTIDE SEQUENCE [LARGE SCALE GENOMIC DNA]</scope>
    <source>
        <strain evidence="5 6">BP 5553</strain>
    </source>
</reference>
<dbReference type="STRING" id="2656787.A0A370TD21"/>
<evidence type="ECO:0000256" key="3">
    <source>
        <dbReference type="SAM" id="MobiDB-lite"/>
    </source>
</evidence>
<dbReference type="GO" id="GO:0016491">
    <property type="term" value="F:oxidoreductase activity"/>
    <property type="evidence" value="ECO:0007669"/>
    <property type="project" value="UniProtKB-KW"/>
</dbReference>
<dbReference type="AlphaFoldDB" id="A0A370TD21"/>
<comment type="caution">
    <text evidence="5">The sequence shown here is derived from an EMBL/GenBank/DDBJ whole genome shotgun (WGS) entry which is preliminary data.</text>
</comment>
<sequence>MDCIKQSEHSQLSSLSLSRLEDNNPEESKRLFEACVNDGFFYLDLRNHKQLLDDYDALLEIMKTYFDQPLDQKMNDDRKSDTVGYEPVATSAGVLDGLPDYYETFKVSWNQLRDGAPDIPAVVETNVDVFDRFAKYVHSMLLMILSRLSDAMGRHGNKRFEACHRDSSVTRTNLTFLKYPKQDTTEHGVGHNRHTDVGTLTFLLSGQSGLQRLTSESWCHVEPRPGFAVVNVGDSLRFLSGRVLSSIIHRVLPVGPHQTEDRYTLAYFLRPEDEAVFEDCHGNLISARSWHDRKFDHFRESHDQQKNDSILMGGMEDNQKFLQYKFQA</sequence>
<gene>
    <name evidence="5" type="ORF">BP5553_08801</name>
</gene>
<accession>A0A370TD21</accession>
<dbReference type="InterPro" id="IPR027443">
    <property type="entry name" value="IPNS-like_sf"/>
</dbReference>
<dbReference type="InterPro" id="IPR050231">
    <property type="entry name" value="Iron_ascorbate_oxido_reductase"/>
</dbReference>
<keyword evidence="2" id="KW-0560">Oxidoreductase</keyword>
<dbReference type="GeneID" id="43601650"/>
<dbReference type="GO" id="GO:0044283">
    <property type="term" value="P:small molecule biosynthetic process"/>
    <property type="evidence" value="ECO:0007669"/>
    <property type="project" value="UniProtKB-ARBA"/>
</dbReference>
<dbReference type="SUPFAM" id="SSF51197">
    <property type="entry name" value="Clavaminate synthase-like"/>
    <property type="match status" value="1"/>
</dbReference>
<feature type="domain" description="Fe2OG dioxygenase" evidence="4">
    <location>
        <begin position="166"/>
        <end position="271"/>
    </location>
</feature>
<feature type="compositionally biased region" description="Low complexity" evidence="3">
    <location>
        <begin position="9"/>
        <end position="18"/>
    </location>
</feature>
<dbReference type="EMBL" id="NPIC01000010">
    <property type="protein sequence ID" value="RDL32345.1"/>
    <property type="molecule type" value="Genomic_DNA"/>
</dbReference>
<evidence type="ECO:0000313" key="5">
    <source>
        <dbReference type="EMBL" id="RDL32345.1"/>
    </source>
</evidence>
<keyword evidence="2" id="KW-0408">Iron</keyword>
<dbReference type="Pfam" id="PF14226">
    <property type="entry name" value="DIOX_N"/>
    <property type="match status" value="1"/>
</dbReference>
<dbReference type="InterPro" id="IPR044861">
    <property type="entry name" value="IPNS-like_FE2OG_OXY"/>
</dbReference>
<dbReference type="GO" id="GO:0046872">
    <property type="term" value="F:metal ion binding"/>
    <property type="evidence" value="ECO:0007669"/>
    <property type="project" value="UniProtKB-KW"/>
</dbReference>
<name>A0A370TD21_9HELO</name>